<dbReference type="GO" id="GO:0019904">
    <property type="term" value="F:protein domain specific binding"/>
    <property type="evidence" value="ECO:0007669"/>
    <property type="project" value="Ensembl"/>
</dbReference>
<dbReference type="HOGENOM" id="CLU_008072_0_0_1"/>
<feature type="region of interest" description="Disordered" evidence="12">
    <location>
        <begin position="636"/>
        <end position="690"/>
    </location>
</feature>
<comment type="similarity">
    <text evidence="2">Belongs to the TCP10 family.</text>
</comment>
<dbReference type="InterPro" id="IPR058029">
    <property type="entry name" value="Tubulin-bd_CENPJ"/>
</dbReference>
<dbReference type="STRING" id="9258.ENSOANP00000024194"/>
<feature type="coiled-coil region" evidence="11">
    <location>
        <begin position="902"/>
        <end position="961"/>
    </location>
</feature>
<dbReference type="GO" id="GO:0042802">
    <property type="term" value="F:identical protein binding"/>
    <property type="evidence" value="ECO:0007669"/>
    <property type="project" value="Ensembl"/>
</dbReference>
<reference evidence="15" key="2">
    <citation type="submission" date="2025-08" db="UniProtKB">
        <authorList>
            <consortium name="Ensembl"/>
        </authorList>
    </citation>
    <scope>IDENTIFICATION</scope>
    <source>
        <strain evidence="15">Glennie</strain>
    </source>
</reference>
<dbReference type="FunCoup" id="F7AGT0">
    <property type="interactions" value="1294"/>
</dbReference>
<dbReference type="GO" id="GO:1903724">
    <property type="term" value="P:positive regulation of centriole elongation"/>
    <property type="evidence" value="ECO:0007669"/>
    <property type="project" value="Ensembl"/>
</dbReference>
<dbReference type="GO" id="GO:0015631">
    <property type="term" value="F:tubulin binding"/>
    <property type="evidence" value="ECO:0000318"/>
    <property type="project" value="GO_Central"/>
</dbReference>
<feature type="domain" description="Centromere protein J C-terminal" evidence="13">
    <location>
        <begin position="1149"/>
        <end position="1177"/>
    </location>
</feature>
<comment type="subcellular location">
    <subcellularLocation>
        <location evidence="1">Cytoplasm</location>
        <location evidence="1">Cytoskeleton</location>
        <location evidence="1">Microtubule organizing center</location>
        <location evidence="1">Centrosome</location>
        <location evidence="1">Centriole</location>
    </subcellularLocation>
</comment>
<dbReference type="InterPro" id="IPR047002">
    <property type="entry name" value="Tcp10_C_sf"/>
</dbReference>
<feature type="region of interest" description="Disordered" evidence="12">
    <location>
        <begin position="786"/>
        <end position="815"/>
    </location>
</feature>
<dbReference type="GO" id="GO:1904951">
    <property type="term" value="P:positive regulation of establishment of protein localization"/>
    <property type="evidence" value="ECO:0007669"/>
    <property type="project" value="Ensembl"/>
</dbReference>
<dbReference type="InterPro" id="IPR026581">
    <property type="entry name" value="TCP10L/CENPJ"/>
</dbReference>
<dbReference type="GO" id="GO:1900087">
    <property type="term" value="P:positive regulation of G1/S transition of mitotic cell cycle"/>
    <property type="evidence" value="ECO:0007669"/>
    <property type="project" value="Ensembl"/>
</dbReference>
<feature type="compositionally biased region" description="Polar residues" evidence="12">
    <location>
        <begin position="991"/>
        <end position="1008"/>
    </location>
</feature>
<dbReference type="OMA" id="EENSCKH"/>
<sequence length="1266" mass="144044">MPTSSDLNCWSSLGARWMTSPSRAGVILNGDLSNLERDGENHAIRSLSSHFPVKATPFSDSWSYMSEDSLYEEHILAPSNPDRIQLIATETCAGFPSAKTEQMVTCEEVPDQREESMNDSVSDSMGEFKETAYKDPLFQKLEQLKEIQQKKQEQLKRQQLKQLQRLMEEQEKLLTMVSGQKALSEGCIVPCWEKTTEQLQEGRETDVLDSKREDSSGSYTGNKFWDGTNFEERPIKAAIKERKQTFEEFLEEQIRIEDEELKQKQLQEVQGSTIAKTIPKRPFLKRGEGLARFTNAKCKFWSHRVNEAMTQSTLEHQAIGRVEKQQIQRKTSLINKEHITENSAPVKKCLQVARLKNGSGLLTQKARVLRTISGKIQSNSTTTVPPEKKPKGQFRDQSKVENSSHLEHNKENKLECSQPVEVGCQVKNKAHSLENPSPPSNSLSVSNSPTCRLGRGSEFSQELSFQKKWENWEREKEKENLELDEFLFLEQAADEISFSSNSSFVLKILERDQNACRRMSSTPVKSAQRQKTNAEESSPNNPDKKSDHHLLQEDKSLSEMPRSCCESRASSLTQRKEASKASRNAFQGSLAAEEPIEWQVRDEEEEEGKKGNSYDVRPDPCELDVTVKTTGAGADKFCVSREGDPENRGCKEPFRDTKKEGKSRDVDLDLSDKDSSSGESSMGESIDNEALASPRRMLCLNRNEMEFDDDRTWTDLEDADCDLGTPGCGLPQADYSNKSEISPPDKAIRRKVAPIRKDEEFCKSSTIESDTESPSASNLMMKLFPSLKPKKKPGSSPGRESKSDTEQERRGDSVQSRVLREKVVELETEIERFKAENACLARLRQERETGLEKLRKEIADFEKQKAKELVRFEDFKKEEMRKLQRERKVFEKYATAARAIPDKKERDEIQALKQQITELQEDLKRKEAKWSSTHGRLRNQIETLARENSELREEIKVIERFRVEAWKKAEAVETHLKTEQSTVPAKKGECGNSSIGSQKCQNPSSVTQYKKPGEGHLAVQEKLCRRCRSLPTDDQSNSDKRLANVGESSKILMENSCPSRIFESPSCLPPESKEEEIQEEISHPDGKVEKVLKNGCHVILFPNGTHKEVSSDGKTVTITFFNGDVKRILPDQRVVYYYAVAQTTHTTYPEGLEVLHFSNGQIEKHYPDGRKEITFPDQTIKTLFVDGREESIFPDGTIVRVQRDGSKIIEFSNGQTELHTDKFKRREYPDGTVKTVYSNGHQETKYVSGRVRIKDKDGNVLMDTKL</sequence>
<feature type="compositionally biased region" description="Basic and acidic residues" evidence="12">
    <location>
        <begin position="200"/>
        <end position="215"/>
    </location>
</feature>
<dbReference type="Ensembl" id="ENSOANT00000024198.3">
    <property type="protein sequence ID" value="ENSOANP00000024194.3"/>
    <property type="gene ID" value="ENSOANG00000015380.3"/>
</dbReference>
<dbReference type="GO" id="GO:0061511">
    <property type="term" value="P:centriole elongation"/>
    <property type="evidence" value="ECO:0000318"/>
    <property type="project" value="GO_Central"/>
</dbReference>
<evidence type="ECO:0000256" key="2">
    <source>
        <dbReference type="ARBA" id="ARBA00005627"/>
    </source>
</evidence>
<feature type="domain" description="Centromere protein J C-terminal" evidence="13">
    <location>
        <begin position="1077"/>
        <end position="1108"/>
    </location>
</feature>
<dbReference type="GO" id="GO:0043015">
    <property type="term" value="F:gamma-tubulin binding"/>
    <property type="evidence" value="ECO:0007669"/>
    <property type="project" value="Ensembl"/>
</dbReference>
<dbReference type="Pfam" id="PF25779">
    <property type="entry name" value="Tubulin-bind_CPAP"/>
    <property type="match status" value="1"/>
</dbReference>
<feature type="compositionally biased region" description="Basic and acidic residues" evidence="12">
    <location>
        <begin position="607"/>
        <end position="620"/>
    </location>
</feature>
<feature type="region of interest" description="Disordered" evidence="12">
    <location>
        <begin position="728"/>
        <end position="747"/>
    </location>
</feature>
<evidence type="ECO:0000256" key="8">
    <source>
        <dbReference type="ARBA" id="ARBA00069791"/>
    </source>
</evidence>
<evidence type="ECO:0000313" key="16">
    <source>
        <dbReference type="Proteomes" id="UP000002279"/>
    </source>
</evidence>
<keyword evidence="4" id="KW-0597">Phosphoprotein</keyword>
<dbReference type="OrthoDB" id="10252174at2759"/>
<proteinExistence type="inferred from homology"/>
<feature type="compositionally biased region" description="Basic and acidic residues" evidence="12">
    <location>
        <begin position="638"/>
        <end position="676"/>
    </location>
</feature>
<comment type="subunit">
    <text evidence="7">Forms homodimers. Associates with microtubules plus ends; binds to beta-tubulin subunits exposed on microtubule outer surface at its distal tip; also associates with microtubule lattice. Associated with the gamma-tubulin complex. Interacts with the head domain of EPB41. Interacts with LYST. Interacts with CEP152 (via C-terminus). Interacts with STIL. Forms a complex with STIL and SASS6.</text>
</comment>
<feature type="region of interest" description="Disordered" evidence="12">
    <location>
        <begin position="979"/>
        <end position="1011"/>
    </location>
</feature>
<feature type="domain" description="CENPJ tubulin-binding region" evidence="14">
    <location>
        <begin position="229"/>
        <end position="295"/>
    </location>
</feature>
<dbReference type="GO" id="GO:0003713">
    <property type="term" value="F:transcription coactivator activity"/>
    <property type="evidence" value="ECO:0007669"/>
    <property type="project" value="Ensembl"/>
</dbReference>
<feature type="compositionally biased region" description="Polar residues" evidence="12">
    <location>
        <begin position="519"/>
        <end position="541"/>
    </location>
</feature>
<feature type="compositionally biased region" description="Basic and acidic residues" evidence="12">
    <location>
        <begin position="799"/>
        <end position="815"/>
    </location>
</feature>
<evidence type="ECO:0000256" key="11">
    <source>
        <dbReference type="SAM" id="Coils"/>
    </source>
</evidence>
<protein>
    <recommendedName>
        <fullName evidence="8">Centrosomal P4.1-associated protein</fullName>
    </recommendedName>
    <alternativeName>
        <fullName evidence="9">Centromere protein J</fullName>
    </alternativeName>
    <alternativeName>
        <fullName evidence="10">Centrosome assembly and centriole elongation protein</fullName>
    </alternativeName>
</protein>
<feature type="compositionally biased region" description="Polar residues" evidence="12">
    <location>
        <begin position="374"/>
        <end position="384"/>
    </location>
</feature>
<dbReference type="GO" id="GO:0060271">
    <property type="term" value="P:cilium assembly"/>
    <property type="evidence" value="ECO:0000318"/>
    <property type="project" value="GO_Central"/>
</dbReference>
<feature type="region of interest" description="Disordered" evidence="12">
    <location>
        <begin position="517"/>
        <end position="621"/>
    </location>
</feature>
<dbReference type="AlphaFoldDB" id="F7AGT0"/>
<dbReference type="GO" id="GO:0005814">
    <property type="term" value="C:centriole"/>
    <property type="evidence" value="ECO:0000318"/>
    <property type="project" value="GO_Central"/>
</dbReference>
<evidence type="ECO:0000256" key="4">
    <source>
        <dbReference type="ARBA" id="ARBA00022553"/>
    </source>
</evidence>
<accession>F7AGT0</accession>
<evidence type="ECO:0000256" key="6">
    <source>
        <dbReference type="ARBA" id="ARBA00023212"/>
    </source>
</evidence>
<keyword evidence="3" id="KW-0963">Cytoplasm</keyword>
<keyword evidence="5" id="KW-0493">Microtubule</keyword>
<name>F7AGT0_ORNAN</name>
<dbReference type="GO" id="GO:0120099">
    <property type="term" value="C:procentriole replication complex"/>
    <property type="evidence" value="ECO:0007669"/>
    <property type="project" value="Ensembl"/>
</dbReference>
<dbReference type="GO" id="GO:0019901">
    <property type="term" value="F:protein kinase binding"/>
    <property type="evidence" value="ECO:0007669"/>
    <property type="project" value="Ensembl"/>
</dbReference>
<dbReference type="InterPro" id="IPR009852">
    <property type="entry name" value="CENPJ_C_dom"/>
</dbReference>
<feature type="region of interest" description="Disordered" evidence="12">
    <location>
        <begin position="200"/>
        <end position="220"/>
    </location>
</feature>
<evidence type="ECO:0000256" key="1">
    <source>
        <dbReference type="ARBA" id="ARBA00004114"/>
    </source>
</evidence>
<feature type="compositionally biased region" description="Basic and acidic residues" evidence="12">
    <location>
        <begin position="386"/>
        <end position="414"/>
    </location>
</feature>
<dbReference type="PANTHER" id="PTHR10331:SF23">
    <property type="entry name" value="CENTROMERE PROTEIN J"/>
    <property type="match status" value="1"/>
</dbReference>
<feature type="domain" description="Centromere protein J C-terminal" evidence="13">
    <location>
        <begin position="1220"/>
        <end position="1253"/>
    </location>
</feature>
<dbReference type="Pfam" id="PF07202">
    <property type="entry name" value="Tcp10_C"/>
    <property type="match status" value="4"/>
</dbReference>
<keyword evidence="6" id="KW-0206">Cytoskeleton</keyword>
<organism evidence="15 16">
    <name type="scientific">Ornithorhynchus anatinus</name>
    <name type="common">Duckbill platypus</name>
    <dbReference type="NCBI Taxonomy" id="9258"/>
    <lineage>
        <taxon>Eukaryota</taxon>
        <taxon>Metazoa</taxon>
        <taxon>Chordata</taxon>
        <taxon>Craniata</taxon>
        <taxon>Vertebrata</taxon>
        <taxon>Euteleostomi</taxon>
        <taxon>Mammalia</taxon>
        <taxon>Monotremata</taxon>
        <taxon>Ornithorhynchidae</taxon>
        <taxon>Ornithorhynchus</taxon>
    </lineage>
</organism>
<dbReference type="Bgee" id="ENSOANG00000015380">
    <property type="expression patterns" value="Expressed in fibroblast and 7 other cell types or tissues"/>
</dbReference>
<keyword evidence="11" id="KW-0175">Coiled coil</keyword>
<feature type="coiled-coil region" evidence="11">
    <location>
        <begin position="138"/>
        <end position="180"/>
    </location>
</feature>
<dbReference type="GO" id="GO:0005813">
    <property type="term" value="C:centrosome"/>
    <property type="evidence" value="ECO:0000318"/>
    <property type="project" value="GO_Central"/>
</dbReference>
<gene>
    <name evidence="15" type="primary">CENPJ</name>
    <name evidence="15" type="synonym">CPAP</name>
</gene>
<feature type="compositionally biased region" description="Low complexity" evidence="12">
    <location>
        <begin position="440"/>
        <end position="449"/>
    </location>
</feature>
<dbReference type="GO" id="GO:0030954">
    <property type="term" value="P:astral microtubule nucleation"/>
    <property type="evidence" value="ECO:0007669"/>
    <property type="project" value="Ensembl"/>
</dbReference>
<feature type="region of interest" description="Disordered" evidence="12">
    <location>
        <begin position="430"/>
        <end position="452"/>
    </location>
</feature>
<evidence type="ECO:0000256" key="9">
    <source>
        <dbReference type="ARBA" id="ARBA00081769"/>
    </source>
</evidence>
<evidence type="ECO:0000256" key="10">
    <source>
        <dbReference type="ARBA" id="ARBA00083148"/>
    </source>
</evidence>
<dbReference type="GO" id="GO:0046427">
    <property type="term" value="P:positive regulation of receptor signaling pathway via JAK-STAT"/>
    <property type="evidence" value="ECO:0007669"/>
    <property type="project" value="Ensembl"/>
</dbReference>
<evidence type="ECO:0000256" key="12">
    <source>
        <dbReference type="SAM" id="MobiDB-lite"/>
    </source>
</evidence>
<dbReference type="GO" id="GO:0005874">
    <property type="term" value="C:microtubule"/>
    <property type="evidence" value="ECO:0007669"/>
    <property type="project" value="UniProtKB-KW"/>
</dbReference>
<dbReference type="PANTHER" id="PTHR10331">
    <property type="entry name" value="T COMPLEX PROTEIN 10"/>
    <property type="match status" value="1"/>
</dbReference>
<dbReference type="KEGG" id="oaa:100079700"/>
<evidence type="ECO:0000259" key="14">
    <source>
        <dbReference type="Pfam" id="PF25779"/>
    </source>
</evidence>
<feature type="domain" description="Centromere protein J C-terminal" evidence="13">
    <location>
        <begin position="1186"/>
        <end position="1219"/>
    </location>
</feature>
<evidence type="ECO:0000256" key="3">
    <source>
        <dbReference type="ARBA" id="ARBA00022490"/>
    </source>
</evidence>
<feature type="region of interest" description="Disordered" evidence="12">
    <location>
        <begin position="374"/>
        <end position="414"/>
    </location>
</feature>
<dbReference type="FunFam" id="2.60.450.20:FF:000001">
    <property type="entry name" value="Centromere protein J"/>
    <property type="match status" value="1"/>
</dbReference>
<dbReference type="RefSeq" id="XP_028904082.1">
    <property type="nucleotide sequence ID" value="XM_029048249.2"/>
</dbReference>
<keyword evidence="16" id="KW-1185">Reference proteome</keyword>
<dbReference type="Gene3D" id="2.60.450.20">
    <property type="match status" value="1"/>
</dbReference>
<evidence type="ECO:0000256" key="7">
    <source>
        <dbReference type="ARBA" id="ARBA00064598"/>
    </source>
</evidence>
<reference evidence="15" key="3">
    <citation type="submission" date="2025-09" db="UniProtKB">
        <authorList>
            <consortium name="Ensembl"/>
        </authorList>
    </citation>
    <scope>IDENTIFICATION</scope>
    <source>
        <strain evidence="15">Glennie</strain>
    </source>
</reference>
<dbReference type="GeneID" id="100079700"/>
<dbReference type="CTD" id="55835"/>
<feature type="coiled-coil region" evidence="11">
    <location>
        <begin position="816"/>
        <end position="871"/>
    </location>
</feature>
<dbReference type="eggNOG" id="ENOG502QQR0">
    <property type="taxonomic scope" value="Eukaryota"/>
</dbReference>
<feature type="compositionally biased region" description="Basic and acidic residues" evidence="12">
    <location>
        <begin position="542"/>
        <end position="557"/>
    </location>
</feature>
<evidence type="ECO:0000313" key="15">
    <source>
        <dbReference type="Ensembl" id="ENSOANP00000024194.3"/>
    </source>
</evidence>
<dbReference type="InParanoid" id="F7AGT0"/>
<reference evidence="15 16" key="1">
    <citation type="journal article" date="2008" name="Nature">
        <title>Genome analysis of the platypus reveals unique signatures of evolution.</title>
        <authorList>
            <person name="Warren W.C."/>
            <person name="Hillier L.W."/>
            <person name="Marshall Graves J.A."/>
            <person name="Birney E."/>
            <person name="Ponting C.P."/>
            <person name="Grutzner F."/>
            <person name="Belov K."/>
            <person name="Miller W."/>
            <person name="Clarke L."/>
            <person name="Chinwalla A.T."/>
            <person name="Yang S.P."/>
            <person name="Heger A."/>
            <person name="Locke D.P."/>
            <person name="Miethke P."/>
            <person name="Waters P.D."/>
            <person name="Veyrunes F."/>
            <person name="Fulton L."/>
            <person name="Fulton B."/>
            <person name="Graves T."/>
            <person name="Wallis J."/>
            <person name="Puente X.S."/>
            <person name="Lopez-Otin C."/>
            <person name="Ordonez G.R."/>
            <person name="Eichler E.E."/>
            <person name="Chen L."/>
            <person name="Cheng Z."/>
            <person name="Deakin J.E."/>
            <person name="Alsop A."/>
            <person name="Thompson K."/>
            <person name="Kirby P."/>
            <person name="Papenfuss A.T."/>
            <person name="Wakefield M.J."/>
            <person name="Olender T."/>
            <person name="Lancet D."/>
            <person name="Huttley G.A."/>
            <person name="Smit A.F."/>
            <person name="Pask A."/>
            <person name="Temple-Smith P."/>
            <person name="Batzer M.A."/>
            <person name="Walker J.A."/>
            <person name="Konkel M.K."/>
            <person name="Harris R.S."/>
            <person name="Whittington C.M."/>
            <person name="Wong E.S."/>
            <person name="Gemmell N.J."/>
            <person name="Buschiazzo E."/>
            <person name="Vargas Jentzsch I.M."/>
            <person name="Merkel A."/>
            <person name="Schmitz J."/>
            <person name="Zemann A."/>
            <person name="Churakov G."/>
            <person name="Kriegs J.O."/>
            <person name="Brosius J."/>
            <person name="Murchison E.P."/>
            <person name="Sachidanandam R."/>
            <person name="Smith C."/>
            <person name="Hannon G.J."/>
            <person name="Tsend-Ayush E."/>
            <person name="McMillan D."/>
            <person name="Attenborough R."/>
            <person name="Rens W."/>
            <person name="Ferguson-Smith M."/>
            <person name="Lefevre C.M."/>
            <person name="Sharp J.A."/>
            <person name="Nicholas K.R."/>
            <person name="Ray D.A."/>
            <person name="Kube M."/>
            <person name="Reinhardt R."/>
            <person name="Pringle T.H."/>
            <person name="Taylor J."/>
            <person name="Jones R.C."/>
            <person name="Nixon B."/>
            <person name="Dacheux J.L."/>
            <person name="Niwa H."/>
            <person name="Sekita Y."/>
            <person name="Huang X."/>
            <person name="Stark A."/>
            <person name="Kheradpour P."/>
            <person name="Kellis M."/>
            <person name="Flicek P."/>
            <person name="Chen Y."/>
            <person name="Webber C."/>
            <person name="Hardison R."/>
            <person name="Nelson J."/>
            <person name="Hallsworth-Pepin K."/>
            <person name="Delehaunty K."/>
            <person name="Markovic C."/>
            <person name="Minx P."/>
            <person name="Feng Y."/>
            <person name="Kremitzki C."/>
            <person name="Mitreva M."/>
            <person name="Glasscock J."/>
            <person name="Wylie T."/>
            <person name="Wohldmann P."/>
            <person name="Thiru P."/>
            <person name="Nhan M.N."/>
            <person name="Pohl C.S."/>
            <person name="Smith S.M."/>
            <person name="Hou S."/>
            <person name="Nefedov M."/>
            <person name="de Jong P.J."/>
            <person name="Renfree M.B."/>
            <person name="Mardis E.R."/>
            <person name="Wilson R.K."/>
        </authorList>
    </citation>
    <scope>NUCLEOTIDE SEQUENCE [LARGE SCALE GENOMIC DNA]</scope>
    <source>
        <strain evidence="15 16">Glennie</strain>
    </source>
</reference>
<dbReference type="GeneTree" id="ENSGT00530000063927"/>
<evidence type="ECO:0000256" key="5">
    <source>
        <dbReference type="ARBA" id="ARBA00022701"/>
    </source>
</evidence>
<dbReference type="Proteomes" id="UP000002279">
    <property type="component" value="Chromosome 20"/>
</dbReference>
<evidence type="ECO:0000259" key="13">
    <source>
        <dbReference type="Pfam" id="PF07202"/>
    </source>
</evidence>